<dbReference type="InterPro" id="IPR035927">
    <property type="entry name" value="DUSP-like_sf"/>
</dbReference>
<dbReference type="Gene3D" id="1.20.1280.50">
    <property type="match status" value="1"/>
</dbReference>
<accession>A0A8H7UMF5</accession>
<evidence type="ECO:0000259" key="2">
    <source>
        <dbReference type="PROSITE" id="PS51283"/>
    </source>
</evidence>
<gene>
    <name evidence="3" type="ORF">INT44_009194</name>
</gene>
<evidence type="ECO:0000259" key="1">
    <source>
        <dbReference type="PROSITE" id="PS50181"/>
    </source>
</evidence>
<feature type="domain" description="DUSP" evidence="2">
    <location>
        <begin position="199"/>
        <end position="307"/>
    </location>
</feature>
<dbReference type="GO" id="GO:0004843">
    <property type="term" value="F:cysteine-type deubiquitinase activity"/>
    <property type="evidence" value="ECO:0007669"/>
    <property type="project" value="InterPro"/>
</dbReference>
<comment type="caution">
    <text evidence="3">The sequence shown here is derived from an EMBL/GenBank/DDBJ whole genome shotgun (WGS) entry which is preliminary data.</text>
</comment>
<dbReference type="AlphaFoldDB" id="A0A8H7UMF5"/>
<name>A0A8H7UMF5_9FUNG</name>
<dbReference type="InterPro" id="IPR006615">
    <property type="entry name" value="Pept_C19_DUSP"/>
</dbReference>
<evidence type="ECO:0000313" key="4">
    <source>
        <dbReference type="Proteomes" id="UP000612746"/>
    </source>
</evidence>
<sequence>MLLDELSEELLINVIGFLDDENNLSLSHTSKHFLNLCGNESAWKLMVLRQFGVSYKVPDESWKEMYERCKDDPRHNRICPHLSFITPKVVQRHYSARYQAAIEAKTPLVCMACRKHDESSLCFYMWPGRTRVYCKECCYRYHAAEKARHGILVRINMLQLYCYTCSRILGETRGDPSESQYVDNLLETLTEGCEKGRLEMKKRRRCLAEREMYYNEVDKLAVLRGEKYYFIDRLWMTKWFLSLCDGRIAEEKVTNQHLTDDDGRFSHISRPNGSFTGGFSIVSPSLWEYLSQAYGVDGGTFTSDDIQDPVYNELRTALQRWGIT</sequence>
<dbReference type="InterPro" id="IPR001810">
    <property type="entry name" value="F-box_dom"/>
</dbReference>
<reference evidence="3" key="1">
    <citation type="submission" date="2020-12" db="EMBL/GenBank/DDBJ databases">
        <title>Metabolic potential, ecology and presence of endohyphal bacteria is reflected in genomic diversity of Mucoromycotina.</title>
        <authorList>
            <person name="Muszewska A."/>
            <person name="Okrasinska A."/>
            <person name="Steczkiewicz K."/>
            <person name="Drgas O."/>
            <person name="Orlowska M."/>
            <person name="Perlinska-Lenart U."/>
            <person name="Aleksandrzak-Piekarczyk T."/>
            <person name="Szatraj K."/>
            <person name="Zielenkiewicz U."/>
            <person name="Pilsyk S."/>
            <person name="Malc E."/>
            <person name="Mieczkowski P."/>
            <person name="Kruszewska J.S."/>
            <person name="Biernat P."/>
            <person name="Pawlowska J."/>
        </authorList>
    </citation>
    <scope>NUCLEOTIDE SEQUENCE</scope>
    <source>
        <strain evidence="3">WA0000051536</strain>
    </source>
</reference>
<dbReference type="EMBL" id="JAEPRA010000006">
    <property type="protein sequence ID" value="KAG2184179.1"/>
    <property type="molecule type" value="Genomic_DNA"/>
</dbReference>
<dbReference type="Proteomes" id="UP000612746">
    <property type="component" value="Unassembled WGS sequence"/>
</dbReference>
<protein>
    <recommendedName>
        <fullName evidence="5">F-box domain-containing protein</fullName>
    </recommendedName>
</protein>
<dbReference type="Gene3D" id="3.30.2230.10">
    <property type="entry name" value="DUSP-like"/>
    <property type="match status" value="1"/>
</dbReference>
<organism evidence="3 4">
    <name type="scientific">Umbelopsis vinacea</name>
    <dbReference type="NCBI Taxonomy" id="44442"/>
    <lineage>
        <taxon>Eukaryota</taxon>
        <taxon>Fungi</taxon>
        <taxon>Fungi incertae sedis</taxon>
        <taxon>Mucoromycota</taxon>
        <taxon>Mucoromycotina</taxon>
        <taxon>Umbelopsidomycetes</taxon>
        <taxon>Umbelopsidales</taxon>
        <taxon>Umbelopsidaceae</taxon>
        <taxon>Umbelopsis</taxon>
    </lineage>
</organism>
<keyword evidence="4" id="KW-1185">Reference proteome</keyword>
<feature type="domain" description="F-box" evidence="1">
    <location>
        <begin position="1"/>
        <end position="46"/>
    </location>
</feature>
<dbReference type="PROSITE" id="PS50181">
    <property type="entry name" value="FBOX"/>
    <property type="match status" value="1"/>
</dbReference>
<dbReference type="OrthoDB" id="3219396at2759"/>
<dbReference type="SUPFAM" id="SSF143791">
    <property type="entry name" value="DUSP-like"/>
    <property type="match status" value="1"/>
</dbReference>
<evidence type="ECO:0008006" key="5">
    <source>
        <dbReference type="Google" id="ProtNLM"/>
    </source>
</evidence>
<evidence type="ECO:0000313" key="3">
    <source>
        <dbReference type="EMBL" id="KAG2184179.1"/>
    </source>
</evidence>
<dbReference type="PROSITE" id="PS51283">
    <property type="entry name" value="DUSP"/>
    <property type="match status" value="1"/>
</dbReference>
<dbReference type="SUPFAM" id="SSF81383">
    <property type="entry name" value="F-box domain"/>
    <property type="match status" value="1"/>
</dbReference>
<proteinExistence type="predicted"/>
<dbReference type="InterPro" id="IPR036047">
    <property type="entry name" value="F-box-like_dom_sf"/>
</dbReference>